<dbReference type="OrthoDB" id="596512at2"/>
<gene>
    <name evidence="2" type="ORF">SAMN04515674_11027</name>
</gene>
<organism evidence="2 3">
    <name type="scientific">Pseudarcicella hirudinis</name>
    <dbReference type="NCBI Taxonomy" id="1079859"/>
    <lineage>
        <taxon>Bacteria</taxon>
        <taxon>Pseudomonadati</taxon>
        <taxon>Bacteroidota</taxon>
        <taxon>Cytophagia</taxon>
        <taxon>Cytophagales</taxon>
        <taxon>Flectobacillaceae</taxon>
        <taxon>Pseudarcicella</taxon>
    </lineage>
</organism>
<dbReference type="Proteomes" id="UP000199306">
    <property type="component" value="Unassembled WGS sequence"/>
</dbReference>
<reference evidence="2 3" key="1">
    <citation type="submission" date="2016-10" db="EMBL/GenBank/DDBJ databases">
        <authorList>
            <person name="de Groot N.N."/>
        </authorList>
    </citation>
    <scope>NUCLEOTIDE SEQUENCE [LARGE SCALE GENOMIC DNA]</scope>
    <source>
        <strain evidence="3">E92,LMG 26720,CCM 7988</strain>
    </source>
</reference>
<evidence type="ECO:0000313" key="3">
    <source>
        <dbReference type="Proteomes" id="UP000199306"/>
    </source>
</evidence>
<dbReference type="EMBL" id="FOXH01000010">
    <property type="protein sequence ID" value="SFQ10256.1"/>
    <property type="molecule type" value="Genomic_DNA"/>
</dbReference>
<dbReference type="PROSITE" id="PS51257">
    <property type="entry name" value="PROKAR_LIPOPROTEIN"/>
    <property type="match status" value="1"/>
</dbReference>
<feature type="signal peptide" evidence="1">
    <location>
        <begin position="1"/>
        <end position="20"/>
    </location>
</feature>
<sequence>MRLFLLIALIISSSCSVLFGQTNIGKDTSITRKRLNYFTELGSYLSSEKSTPFWLRTNQYGIVPGQSQNVTLRGGIRLDYKGYEYKEQRYEKTRFDWGYGLEVVANSQYILTNDSSRKDYILIPEAYVKVKYGVFELYAGRRREIVGLVDSTLSSGSYIWSGNALPIPKVQISIPEYMPLGFTGGVVSLKGNFSHGWFENSRRDVKDFYLHQKSLYFRIGKPNWKFKFYGGFNDQVQWAGTLKYDDPTGYVSKGGKLPSSLKDYWSVILGKSMAYEGDTINYSKNDAWNRLGNHLGSVDVGLEIDLSNASLFLYRQSFYEAGALFYLNNITDGLHGISLKIKQPSEYGFALQKITFEYLNTYSQGGEGLSTNTYQRGRENYFNHSQYTDGWSYFGNTIGTPFIVPKSLLESKQPGQSFFANNRTQMYFLGFSGTVNQGVEISGKFSYSSNFGTYDFPFLKRIDQFSGILSSKIPVKFLEGSSLNVSVSYDSGELYKNSLGGYIGIRKVW</sequence>
<dbReference type="RefSeq" id="WP_092018237.1">
    <property type="nucleotide sequence ID" value="NZ_FOXH01000010.1"/>
</dbReference>
<evidence type="ECO:0000313" key="2">
    <source>
        <dbReference type="EMBL" id="SFQ10256.1"/>
    </source>
</evidence>
<dbReference type="AlphaFoldDB" id="A0A1I5VTG2"/>
<name>A0A1I5VTG2_9BACT</name>
<feature type="chain" id="PRO_5011624866" evidence="1">
    <location>
        <begin position="21"/>
        <end position="509"/>
    </location>
</feature>
<accession>A0A1I5VTG2</accession>
<dbReference type="Gene3D" id="2.40.160.130">
    <property type="entry name" value="Capsule assembly protein Wzi"/>
    <property type="match status" value="1"/>
</dbReference>
<dbReference type="STRING" id="1079859.SAMN04515674_11027"/>
<dbReference type="InterPro" id="IPR038636">
    <property type="entry name" value="Wzi_sf"/>
</dbReference>
<proteinExistence type="predicted"/>
<evidence type="ECO:0000256" key="1">
    <source>
        <dbReference type="SAM" id="SignalP"/>
    </source>
</evidence>
<keyword evidence="1" id="KW-0732">Signal</keyword>
<keyword evidence="3" id="KW-1185">Reference proteome</keyword>
<protein>
    <submittedName>
        <fullName evidence="2">Capsule assembly protein Wzi</fullName>
    </submittedName>
</protein>